<dbReference type="Gene3D" id="3.50.30.30">
    <property type="match status" value="1"/>
</dbReference>
<dbReference type="PANTHER" id="PTHR10795">
    <property type="entry name" value="PROPROTEIN CONVERTASE SUBTILISIN/KEXIN"/>
    <property type="match status" value="1"/>
</dbReference>
<evidence type="ECO:0000256" key="13">
    <source>
        <dbReference type="SAM" id="SignalP"/>
    </source>
</evidence>
<evidence type="ECO:0000256" key="6">
    <source>
        <dbReference type="ARBA" id="ARBA00022670"/>
    </source>
</evidence>
<feature type="domain" description="Inhibitor I9" evidence="16">
    <location>
        <begin position="29"/>
        <end position="114"/>
    </location>
</feature>
<protein>
    <recommendedName>
        <fullName evidence="20">Subtilisin-like protease</fullName>
    </recommendedName>
</protein>
<keyword evidence="6 12" id="KW-0645">Protease</keyword>
<dbReference type="PROSITE" id="PS00138">
    <property type="entry name" value="SUBTILASE_SER"/>
    <property type="match status" value="1"/>
</dbReference>
<dbReference type="GeneID" id="115955568"/>
<dbReference type="InterPro" id="IPR003137">
    <property type="entry name" value="PA_domain"/>
</dbReference>
<dbReference type="KEGG" id="qlo:115955568"/>
<keyword evidence="10" id="KW-0325">Glycoprotein</keyword>
<reference evidence="18 19" key="1">
    <citation type="journal article" date="2016" name="G3 (Bethesda)">
        <title>First Draft Assembly and Annotation of the Genome of a California Endemic Oak Quercus lobata Nee (Fagaceae).</title>
        <authorList>
            <person name="Sork V.L."/>
            <person name="Fitz-Gibbon S.T."/>
            <person name="Puiu D."/>
            <person name="Crepeau M."/>
            <person name="Gugger P.F."/>
            <person name="Sherman R."/>
            <person name="Stevens K."/>
            <person name="Langley C.H."/>
            <person name="Pellegrini M."/>
            <person name="Salzberg S.L."/>
        </authorList>
    </citation>
    <scope>NUCLEOTIDE SEQUENCE [LARGE SCALE GENOMIC DNA]</scope>
    <source>
        <strain evidence="18 19">cv. SW786</strain>
    </source>
</reference>
<dbReference type="SUPFAM" id="SSF52743">
    <property type="entry name" value="Subtilisin-like"/>
    <property type="match status" value="1"/>
</dbReference>
<dbReference type="PRINTS" id="PR00723">
    <property type="entry name" value="SUBTILISIN"/>
</dbReference>
<dbReference type="Gene3D" id="3.30.70.80">
    <property type="entry name" value="Peptidase S8 propeptide/proteinase inhibitor I9"/>
    <property type="match status" value="1"/>
</dbReference>
<dbReference type="Pfam" id="PF02225">
    <property type="entry name" value="PA"/>
    <property type="match status" value="1"/>
</dbReference>
<dbReference type="GO" id="GO:0009610">
    <property type="term" value="P:response to symbiotic fungus"/>
    <property type="evidence" value="ECO:0007669"/>
    <property type="project" value="UniProtKB-ARBA"/>
</dbReference>
<dbReference type="GO" id="GO:0048046">
    <property type="term" value="C:apoplast"/>
    <property type="evidence" value="ECO:0007669"/>
    <property type="project" value="UniProtKB-SubCell"/>
</dbReference>
<dbReference type="InterPro" id="IPR034197">
    <property type="entry name" value="Peptidases_S8_3"/>
</dbReference>
<gene>
    <name evidence="18" type="primary">LOC115955568</name>
</gene>
<dbReference type="Pfam" id="PF00082">
    <property type="entry name" value="Peptidase_S8"/>
    <property type="match status" value="1"/>
</dbReference>
<dbReference type="FunFam" id="3.30.70.80:FF:000002">
    <property type="entry name" value="Subtilisin-like protease SBT5.3"/>
    <property type="match status" value="1"/>
</dbReference>
<evidence type="ECO:0000313" key="19">
    <source>
        <dbReference type="Proteomes" id="UP000594261"/>
    </source>
</evidence>
<keyword evidence="5" id="KW-0964">Secreted</keyword>
<dbReference type="InterPro" id="IPR000209">
    <property type="entry name" value="Peptidase_S8/S53_dom"/>
</dbReference>
<dbReference type="Pfam" id="PF05922">
    <property type="entry name" value="Inhibitor_I9"/>
    <property type="match status" value="1"/>
</dbReference>
<dbReference type="EnsemblPlants" id="QL08p001756:mrna">
    <property type="protein sequence ID" value="QL08p001756:mrna"/>
    <property type="gene ID" value="QL08p001756"/>
</dbReference>
<dbReference type="CDD" id="cd04852">
    <property type="entry name" value="Peptidases_S8_3"/>
    <property type="match status" value="1"/>
</dbReference>
<dbReference type="InterPro" id="IPR036852">
    <property type="entry name" value="Peptidase_S8/S53_dom_sf"/>
</dbReference>
<reference evidence="18" key="2">
    <citation type="submission" date="2021-01" db="UniProtKB">
        <authorList>
            <consortium name="EnsemblPlants"/>
        </authorList>
    </citation>
    <scope>IDENTIFICATION</scope>
</reference>
<evidence type="ECO:0000256" key="9">
    <source>
        <dbReference type="ARBA" id="ARBA00022825"/>
    </source>
</evidence>
<evidence type="ECO:0000256" key="3">
    <source>
        <dbReference type="ARBA" id="ARBA00011073"/>
    </source>
</evidence>
<dbReference type="InParanoid" id="A0A7N2M6E5"/>
<keyword evidence="7 13" id="KW-0732">Signal</keyword>
<keyword evidence="19" id="KW-1185">Reference proteome</keyword>
<feature type="active site" description="Charge relay system" evidence="11 12">
    <location>
        <position position="562"/>
    </location>
</feature>
<dbReference type="FunFam" id="3.50.30.30:FF:000005">
    <property type="entry name" value="subtilisin-like protease SBT1.5"/>
    <property type="match status" value="1"/>
</dbReference>
<evidence type="ECO:0000256" key="12">
    <source>
        <dbReference type="PROSITE-ProRule" id="PRU01240"/>
    </source>
</evidence>
<dbReference type="RefSeq" id="XP_030929598.1">
    <property type="nucleotide sequence ID" value="XM_031073738.1"/>
</dbReference>
<accession>A0A7N2M6E5</accession>
<dbReference type="Gramene" id="QL08p001756:mrna">
    <property type="protein sequence ID" value="QL08p001756:mrna"/>
    <property type="gene ID" value="QL08p001756"/>
</dbReference>
<dbReference type="Pfam" id="PF17766">
    <property type="entry name" value="fn3_6"/>
    <property type="match status" value="1"/>
</dbReference>
<dbReference type="GO" id="GO:0004252">
    <property type="term" value="F:serine-type endopeptidase activity"/>
    <property type="evidence" value="ECO:0007669"/>
    <property type="project" value="UniProtKB-UniRule"/>
</dbReference>
<evidence type="ECO:0008006" key="20">
    <source>
        <dbReference type="Google" id="ProtNLM"/>
    </source>
</evidence>
<dbReference type="OMA" id="TRESHYS"/>
<dbReference type="InterPro" id="IPR015500">
    <property type="entry name" value="Peptidase_S8_subtilisin-rel"/>
</dbReference>
<evidence type="ECO:0000259" key="15">
    <source>
        <dbReference type="Pfam" id="PF02225"/>
    </source>
</evidence>
<dbReference type="FunFam" id="2.60.40.2310:FF:000001">
    <property type="entry name" value="Subtilisin-like protease SBT1.5"/>
    <property type="match status" value="1"/>
</dbReference>
<dbReference type="Gene3D" id="3.40.50.200">
    <property type="entry name" value="Peptidase S8/S53 domain"/>
    <property type="match status" value="1"/>
</dbReference>
<evidence type="ECO:0000256" key="10">
    <source>
        <dbReference type="ARBA" id="ARBA00023180"/>
    </source>
</evidence>
<evidence type="ECO:0000259" key="16">
    <source>
        <dbReference type="Pfam" id="PF05922"/>
    </source>
</evidence>
<evidence type="ECO:0000256" key="2">
    <source>
        <dbReference type="ARBA" id="ARBA00004271"/>
    </source>
</evidence>
<dbReference type="OrthoDB" id="206201at2759"/>
<keyword evidence="8 12" id="KW-0378">Hydrolase</keyword>
<feature type="chain" id="PRO_5029802723" description="Subtilisin-like protease" evidence="13">
    <location>
        <begin position="26"/>
        <end position="776"/>
    </location>
</feature>
<dbReference type="InterPro" id="IPR041469">
    <property type="entry name" value="Subtilisin-like_FN3"/>
</dbReference>
<evidence type="ECO:0000259" key="14">
    <source>
        <dbReference type="Pfam" id="PF00082"/>
    </source>
</evidence>
<feature type="active site" description="Charge relay system" evidence="11 12">
    <location>
        <position position="222"/>
    </location>
</feature>
<proteinExistence type="inferred from homology"/>
<dbReference type="SUPFAM" id="SSF52025">
    <property type="entry name" value="PA domain"/>
    <property type="match status" value="1"/>
</dbReference>
<keyword evidence="4" id="KW-0052">Apoplast</keyword>
<feature type="domain" description="PA" evidence="15">
    <location>
        <begin position="402"/>
        <end position="477"/>
    </location>
</feature>
<evidence type="ECO:0000256" key="1">
    <source>
        <dbReference type="ARBA" id="ARBA00002076"/>
    </source>
</evidence>
<feature type="domain" description="Subtilisin-like protease fibronectin type-III" evidence="17">
    <location>
        <begin position="674"/>
        <end position="772"/>
    </location>
</feature>
<sequence length="776" mass="82868">MAFSFLPSILLSLVVFFLLHTTTNGAKKSYIVYMGAQSHLFDASLQELDSVTNSHLDLLGSFVGSTAKAKDAIIYSYTRHINGFAAILDEKEAAEIAKDPKVISVFPNLPRKLHTTRSWEFLGLTKDGQIPDSSAWKAGRYGEDVIIGTLDTGVWPESRSFQDTGLGPVPAKWRGICQPGHEDGVRCNRKLIGVRYFNKGYAAALKAPLNESLNSARDLEGHGTHTLSTAGGNFVPNAGILNIANGTASGGSPRARVAAYKVCWPPTATAGGCYDADIMAAVDAAISDGVDVLSISLGGTVQNEFFMDGISISSFHAVKNNIAVVCSAGNSGPDWETVTNAAPWIFTVGASTTDRNLANYVSLGNKKQIEGVSLSASGVPGGKFYPLISAENANIANVSTTSALFCYAGSLDPIKVKGKIVLCLRGENARIEKGSECLRAGAVGMILANSEIDGNDLSADPHVLPASHIKYTDGQIIFAYLNRTKNPTASVTDVKTVLEVKPAPFMAAFSSRGPSKIEPTILKPDITGPGVSILAAFTEAQSPTGLDNDQRRFPYAVLSGTSMSCPHVAGIVGLLKTRNPHWSPSAIKSAIMTTAKTQDNTRKSILDSSTVEATPFAYGSGHVNPNSAMDPGLVYDATTEDYLNVLCARHYNDTMIRLFSQKRYSCPKTFSLEDFNYPSIAVPNIQARNVTLTRTVTNVGSPGTYKVRVRQPSAVFVTVKPSVLEFKTTGEKKTFQVIITPNVAKLGTRAGYVFGDMIWSDGKHSVRSPIAVNLAS</sequence>
<dbReference type="InterPro" id="IPR037045">
    <property type="entry name" value="S8pro/Inhibitor_I9_sf"/>
</dbReference>
<comment type="similarity">
    <text evidence="3 12">Belongs to the peptidase S8 family.</text>
</comment>
<name>A0A7N2M6E5_QUELO</name>
<evidence type="ECO:0000256" key="11">
    <source>
        <dbReference type="PIRSR" id="PIRSR615500-1"/>
    </source>
</evidence>
<dbReference type="FunFam" id="3.40.50.200:FF:000006">
    <property type="entry name" value="Subtilisin-like protease SBT1.5"/>
    <property type="match status" value="1"/>
</dbReference>
<dbReference type="InterPro" id="IPR045051">
    <property type="entry name" value="SBT"/>
</dbReference>
<keyword evidence="9 12" id="KW-0720">Serine protease</keyword>
<dbReference type="CDD" id="cd02120">
    <property type="entry name" value="PA_subtilisin_like"/>
    <property type="match status" value="1"/>
</dbReference>
<dbReference type="Proteomes" id="UP000594261">
    <property type="component" value="Chromosome 8"/>
</dbReference>
<comment type="function">
    <text evidence="1">Required for arbuscular mycorrhiza (AM) development during AM symbiosis with AM fungi (e.g. Glomeromycota intraradices).</text>
</comment>
<dbReference type="GO" id="GO:0009609">
    <property type="term" value="P:response to symbiotic bacterium"/>
    <property type="evidence" value="ECO:0007669"/>
    <property type="project" value="UniProtKB-ARBA"/>
</dbReference>
<dbReference type="GO" id="GO:0006508">
    <property type="term" value="P:proteolysis"/>
    <property type="evidence" value="ECO:0007669"/>
    <property type="project" value="UniProtKB-KW"/>
</dbReference>
<evidence type="ECO:0000256" key="8">
    <source>
        <dbReference type="ARBA" id="ARBA00022801"/>
    </source>
</evidence>
<comment type="subcellular location">
    <subcellularLocation>
        <location evidence="2">Secreted</location>
        <location evidence="2">Extracellular space</location>
        <location evidence="2">Apoplast</location>
    </subcellularLocation>
</comment>
<evidence type="ECO:0000313" key="18">
    <source>
        <dbReference type="EnsemblPlants" id="QL08p001756:mrna"/>
    </source>
</evidence>
<evidence type="ECO:0000256" key="5">
    <source>
        <dbReference type="ARBA" id="ARBA00022525"/>
    </source>
</evidence>
<evidence type="ECO:0000256" key="4">
    <source>
        <dbReference type="ARBA" id="ARBA00022523"/>
    </source>
</evidence>
<feature type="active site" description="Charge relay system" evidence="11 12">
    <location>
        <position position="151"/>
    </location>
</feature>
<evidence type="ECO:0000259" key="17">
    <source>
        <dbReference type="Pfam" id="PF17766"/>
    </source>
</evidence>
<evidence type="ECO:0000256" key="7">
    <source>
        <dbReference type="ARBA" id="ARBA00022729"/>
    </source>
</evidence>
<dbReference type="InterPro" id="IPR010259">
    <property type="entry name" value="S8pro/Inhibitor_I9"/>
</dbReference>
<dbReference type="Gene3D" id="2.60.40.2310">
    <property type="match status" value="1"/>
</dbReference>
<feature type="signal peptide" evidence="13">
    <location>
        <begin position="1"/>
        <end position="25"/>
    </location>
</feature>
<dbReference type="InterPro" id="IPR023828">
    <property type="entry name" value="Peptidase_S8_Ser-AS"/>
</dbReference>
<dbReference type="PROSITE" id="PS51892">
    <property type="entry name" value="SUBTILASE"/>
    <property type="match status" value="1"/>
</dbReference>
<organism evidence="18 19">
    <name type="scientific">Quercus lobata</name>
    <name type="common">Valley oak</name>
    <dbReference type="NCBI Taxonomy" id="97700"/>
    <lineage>
        <taxon>Eukaryota</taxon>
        <taxon>Viridiplantae</taxon>
        <taxon>Streptophyta</taxon>
        <taxon>Embryophyta</taxon>
        <taxon>Tracheophyta</taxon>
        <taxon>Spermatophyta</taxon>
        <taxon>Magnoliopsida</taxon>
        <taxon>eudicotyledons</taxon>
        <taxon>Gunneridae</taxon>
        <taxon>Pentapetalae</taxon>
        <taxon>rosids</taxon>
        <taxon>fabids</taxon>
        <taxon>Fagales</taxon>
        <taxon>Fagaceae</taxon>
        <taxon>Quercus</taxon>
    </lineage>
</organism>
<feature type="domain" description="Peptidase S8/S53" evidence="14">
    <location>
        <begin position="142"/>
        <end position="604"/>
    </location>
</feature>
<dbReference type="AlphaFoldDB" id="A0A7N2M6E5"/>
<dbReference type="EMBL" id="LRBV02000008">
    <property type="status" value="NOT_ANNOTATED_CDS"/>
    <property type="molecule type" value="Genomic_DNA"/>
</dbReference>
<dbReference type="InterPro" id="IPR046450">
    <property type="entry name" value="PA_dom_sf"/>
</dbReference>